<evidence type="ECO:0000259" key="3">
    <source>
        <dbReference type="PROSITE" id="PS51471"/>
    </source>
</evidence>
<feature type="region of interest" description="Disordered" evidence="2">
    <location>
        <begin position="233"/>
        <end position="268"/>
    </location>
</feature>
<gene>
    <name evidence="4" type="ORF">PECAL_4P00550</name>
</gene>
<evidence type="ECO:0000313" key="4">
    <source>
        <dbReference type="EMBL" id="CAH0372895.1"/>
    </source>
</evidence>
<sequence>MAAIQAAVQALFDVEAQKPQATTSALHRDEPGSRRGKKRCHRRSADACVEVGEDVFRLPAVLDEQTCRAAVNEVDDRVALGLSTTRGAQLPTTDVYVRDLRCAAAIHEAVDAGLHLMERCTGRLVDCKKEEIFIITYCATGRRSLGRHTDGDGKRTLLITLDASRDYAGGGTRFYPKEASAPSFVVRPARGAAVAFDGSVEHEGEAVVGGRRHVVVVFATEVDEDDRRPSIRAAQRRAAQSVFAAPPPSPRRHQRRAPRAASAYRSLF</sequence>
<dbReference type="GO" id="GO:0016491">
    <property type="term" value="F:oxidoreductase activity"/>
    <property type="evidence" value="ECO:0007669"/>
    <property type="project" value="UniProtKB-KW"/>
</dbReference>
<dbReference type="AlphaFoldDB" id="A0A8J2WZY4"/>
<keyword evidence="1" id="KW-0479">Metal-binding</keyword>
<evidence type="ECO:0000256" key="2">
    <source>
        <dbReference type="SAM" id="MobiDB-lite"/>
    </source>
</evidence>
<dbReference type="InterPro" id="IPR044862">
    <property type="entry name" value="Pro_4_hyd_alph_FE2OG_OXY"/>
</dbReference>
<keyword evidence="1" id="KW-0408">Iron</keyword>
<dbReference type="PROSITE" id="PS51471">
    <property type="entry name" value="FE2OG_OXY"/>
    <property type="match status" value="1"/>
</dbReference>
<dbReference type="GO" id="GO:0046872">
    <property type="term" value="F:metal ion binding"/>
    <property type="evidence" value="ECO:0007669"/>
    <property type="project" value="UniProtKB-KW"/>
</dbReference>
<reference evidence="4" key="1">
    <citation type="submission" date="2021-11" db="EMBL/GenBank/DDBJ databases">
        <authorList>
            <consortium name="Genoscope - CEA"/>
            <person name="William W."/>
        </authorList>
    </citation>
    <scope>NUCLEOTIDE SEQUENCE</scope>
</reference>
<comment type="similarity">
    <text evidence="1">Belongs to the iron/ascorbate-dependent oxidoreductase family.</text>
</comment>
<dbReference type="InterPro" id="IPR005123">
    <property type="entry name" value="Oxoglu/Fe-dep_dioxygenase_dom"/>
</dbReference>
<dbReference type="Pfam" id="PF13640">
    <property type="entry name" value="2OG-FeII_Oxy_3"/>
    <property type="match status" value="1"/>
</dbReference>
<name>A0A8J2WZY4_9STRA</name>
<accession>A0A8J2WZY4</accession>
<keyword evidence="1" id="KW-0560">Oxidoreductase</keyword>
<dbReference type="Proteomes" id="UP000789595">
    <property type="component" value="Unassembled WGS sequence"/>
</dbReference>
<comment type="caution">
    <text evidence="4">The sequence shown here is derived from an EMBL/GenBank/DDBJ whole genome shotgun (WGS) entry which is preliminary data.</text>
</comment>
<evidence type="ECO:0000313" key="5">
    <source>
        <dbReference type="Proteomes" id="UP000789595"/>
    </source>
</evidence>
<protein>
    <recommendedName>
        <fullName evidence="3">Fe2OG dioxygenase domain-containing protein</fullName>
    </recommendedName>
</protein>
<dbReference type="OrthoDB" id="206368at2759"/>
<organism evidence="4 5">
    <name type="scientific">Pelagomonas calceolata</name>
    <dbReference type="NCBI Taxonomy" id="35677"/>
    <lineage>
        <taxon>Eukaryota</taxon>
        <taxon>Sar</taxon>
        <taxon>Stramenopiles</taxon>
        <taxon>Ochrophyta</taxon>
        <taxon>Pelagophyceae</taxon>
        <taxon>Pelagomonadales</taxon>
        <taxon>Pelagomonadaceae</taxon>
        <taxon>Pelagomonas</taxon>
    </lineage>
</organism>
<feature type="compositionally biased region" description="Low complexity" evidence="2">
    <location>
        <begin position="233"/>
        <end position="244"/>
    </location>
</feature>
<dbReference type="Gene3D" id="2.60.120.620">
    <property type="entry name" value="q2cbj1_9rhob like domain"/>
    <property type="match status" value="1"/>
</dbReference>
<proteinExistence type="inferred from homology"/>
<dbReference type="EMBL" id="CAKKNE010000004">
    <property type="protein sequence ID" value="CAH0372895.1"/>
    <property type="molecule type" value="Genomic_DNA"/>
</dbReference>
<keyword evidence="5" id="KW-1185">Reference proteome</keyword>
<feature type="compositionally biased region" description="Low complexity" evidence="2">
    <location>
        <begin position="259"/>
        <end position="268"/>
    </location>
</feature>
<evidence type="ECO:0000256" key="1">
    <source>
        <dbReference type="RuleBase" id="RU003682"/>
    </source>
</evidence>
<feature type="domain" description="Fe2OG dioxygenase" evidence="3">
    <location>
        <begin position="128"/>
        <end position="221"/>
    </location>
</feature>